<protein>
    <submittedName>
        <fullName evidence="1">Uncharacterized protein</fullName>
    </submittedName>
</protein>
<reference evidence="2" key="1">
    <citation type="submission" date="2013-02" db="EMBL/GenBank/DDBJ databases">
        <authorList>
            <person name="Hughes D."/>
        </authorList>
    </citation>
    <scope>NUCLEOTIDE SEQUENCE</scope>
    <source>
        <strain>Durham</strain>
        <strain evidence="2">NC isolate 2 -- Noor lab</strain>
    </source>
</reference>
<dbReference type="EMBL" id="CAQQ02019532">
    <property type="status" value="NOT_ANNOTATED_CDS"/>
    <property type="molecule type" value="Genomic_DNA"/>
</dbReference>
<evidence type="ECO:0000313" key="2">
    <source>
        <dbReference type="Proteomes" id="UP000015102"/>
    </source>
</evidence>
<sequence>METVGVSLKEYIVVDLILESLPEEYSTLLTALEVRSKEELTISITTEGESTRYDLIYIPELESNLLSVGKLMDEVYYGNFSKEICTIVKINYLVNLHDLQYDHDLQYANFSKKHYKE</sequence>
<dbReference type="HOGENOM" id="CLU_2087566_0_0_1"/>
<accession>T1GE94</accession>
<reference evidence="1" key="2">
    <citation type="submission" date="2015-06" db="UniProtKB">
        <authorList>
            <consortium name="EnsemblMetazoa"/>
        </authorList>
    </citation>
    <scope>IDENTIFICATION</scope>
</reference>
<proteinExistence type="predicted"/>
<organism evidence="1 2">
    <name type="scientific">Megaselia scalaris</name>
    <name type="common">Humpbacked fly</name>
    <name type="synonym">Phora scalaris</name>
    <dbReference type="NCBI Taxonomy" id="36166"/>
    <lineage>
        <taxon>Eukaryota</taxon>
        <taxon>Metazoa</taxon>
        <taxon>Ecdysozoa</taxon>
        <taxon>Arthropoda</taxon>
        <taxon>Hexapoda</taxon>
        <taxon>Insecta</taxon>
        <taxon>Pterygota</taxon>
        <taxon>Neoptera</taxon>
        <taxon>Endopterygota</taxon>
        <taxon>Diptera</taxon>
        <taxon>Brachycera</taxon>
        <taxon>Muscomorpha</taxon>
        <taxon>Platypezoidea</taxon>
        <taxon>Phoridae</taxon>
        <taxon>Megaseliini</taxon>
        <taxon>Megaselia</taxon>
    </lineage>
</organism>
<keyword evidence="2" id="KW-1185">Reference proteome</keyword>
<dbReference type="Proteomes" id="UP000015102">
    <property type="component" value="Unassembled WGS sequence"/>
</dbReference>
<name>T1GE94_MEGSC</name>
<dbReference type="EnsemblMetazoa" id="MESCA001652-RA">
    <property type="protein sequence ID" value="MESCA001652-PA"/>
    <property type="gene ID" value="MESCA001652"/>
</dbReference>
<evidence type="ECO:0000313" key="1">
    <source>
        <dbReference type="EnsemblMetazoa" id="MESCA001652-PA"/>
    </source>
</evidence>
<dbReference type="AlphaFoldDB" id="T1GE94"/>